<dbReference type="PRINTS" id="PR00260">
    <property type="entry name" value="CHEMTRNSDUCR"/>
</dbReference>
<dbReference type="EMBL" id="BFAV01000018">
    <property type="protein sequence ID" value="GBF32104.1"/>
    <property type="molecule type" value="Genomic_DNA"/>
</dbReference>
<keyword evidence="6" id="KW-0472">Membrane</keyword>
<feature type="domain" description="HAMP" evidence="9">
    <location>
        <begin position="283"/>
        <end position="335"/>
    </location>
</feature>
<reference evidence="11" key="1">
    <citation type="submission" date="2018-02" db="EMBL/GenBank/DDBJ databases">
        <title>Genome sequence of Desulfocucumis palustris strain NAW-5.</title>
        <authorList>
            <person name="Watanabe M."/>
            <person name="Kojima H."/>
            <person name="Fukui M."/>
        </authorList>
    </citation>
    <scope>NUCLEOTIDE SEQUENCE [LARGE SCALE GENOMIC DNA]</scope>
    <source>
        <strain evidence="11">NAW-5</strain>
    </source>
</reference>
<protein>
    <submittedName>
        <fullName evidence="10">Methyl-accepting chemotaxis protein</fullName>
    </submittedName>
</protein>
<dbReference type="AlphaFoldDB" id="A0A2L2X860"/>
<dbReference type="GO" id="GO:0004888">
    <property type="term" value="F:transmembrane signaling receptor activity"/>
    <property type="evidence" value="ECO:0007669"/>
    <property type="project" value="InterPro"/>
</dbReference>
<dbReference type="PROSITE" id="PS50111">
    <property type="entry name" value="CHEMOTAXIS_TRANSDUC_2"/>
    <property type="match status" value="1"/>
</dbReference>
<organism evidence="10 11">
    <name type="scientific">Desulfocucumis palustris</name>
    <dbReference type="NCBI Taxonomy" id="1898651"/>
    <lineage>
        <taxon>Bacteria</taxon>
        <taxon>Bacillati</taxon>
        <taxon>Bacillota</taxon>
        <taxon>Clostridia</taxon>
        <taxon>Eubacteriales</taxon>
        <taxon>Desulfocucumaceae</taxon>
        <taxon>Desulfocucumis</taxon>
    </lineage>
</organism>
<evidence type="ECO:0000256" key="5">
    <source>
        <dbReference type="PROSITE-ProRule" id="PRU00284"/>
    </source>
</evidence>
<keyword evidence="2" id="KW-0997">Cell inner membrane</keyword>
<dbReference type="PROSITE" id="PS50885">
    <property type="entry name" value="HAMP"/>
    <property type="match status" value="1"/>
</dbReference>
<dbReference type="Proteomes" id="UP000239549">
    <property type="component" value="Unassembled WGS sequence"/>
</dbReference>
<accession>A0A2L2X860</accession>
<feature type="transmembrane region" description="Helical" evidence="6">
    <location>
        <begin position="261"/>
        <end position="285"/>
    </location>
</feature>
<keyword evidence="3 5" id="KW-0807">Transducer</keyword>
<evidence type="ECO:0000256" key="4">
    <source>
        <dbReference type="ARBA" id="ARBA00029447"/>
    </source>
</evidence>
<dbReference type="GO" id="GO:0006935">
    <property type="term" value="P:chemotaxis"/>
    <property type="evidence" value="ECO:0007669"/>
    <property type="project" value="InterPro"/>
</dbReference>
<dbReference type="InterPro" id="IPR004089">
    <property type="entry name" value="MCPsignal_dom"/>
</dbReference>
<dbReference type="PROSITE" id="PS50192">
    <property type="entry name" value="T_SNARE"/>
    <property type="match status" value="1"/>
</dbReference>
<evidence type="ECO:0000313" key="11">
    <source>
        <dbReference type="Proteomes" id="UP000239549"/>
    </source>
</evidence>
<comment type="caution">
    <text evidence="10">The sequence shown here is derived from an EMBL/GenBank/DDBJ whole genome shotgun (WGS) entry which is preliminary data.</text>
</comment>
<feature type="domain" description="T-SNARE coiled-coil homology" evidence="8">
    <location>
        <begin position="579"/>
        <end position="631"/>
    </location>
</feature>
<evidence type="ECO:0000313" key="10">
    <source>
        <dbReference type="EMBL" id="GBF32104.1"/>
    </source>
</evidence>
<comment type="subcellular location">
    <subcellularLocation>
        <location evidence="1">Cell inner membrane</location>
        <topology evidence="1">Multi-pass membrane protein</topology>
    </subcellularLocation>
</comment>
<evidence type="ECO:0000256" key="2">
    <source>
        <dbReference type="ARBA" id="ARBA00022519"/>
    </source>
</evidence>
<dbReference type="GO" id="GO:0007165">
    <property type="term" value="P:signal transduction"/>
    <property type="evidence" value="ECO:0007669"/>
    <property type="project" value="UniProtKB-KW"/>
</dbReference>
<dbReference type="SMART" id="SM00304">
    <property type="entry name" value="HAMP"/>
    <property type="match status" value="1"/>
</dbReference>
<dbReference type="Gene3D" id="6.10.340.10">
    <property type="match status" value="1"/>
</dbReference>
<dbReference type="CDD" id="cd06225">
    <property type="entry name" value="HAMP"/>
    <property type="match status" value="1"/>
</dbReference>
<dbReference type="GO" id="GO:0005886">
    <property type="term" value="C:plasma membrane"/>
    <property type="evidence" value="ECO:0007669"/>
    <property type="project" value="UniProtKB-SubCell"/>
</dbReference>
<evidence type="ECO:0000259" key="9">
    <source>
        <dbReference type="PROSITE" id="PS50885"/>
    </source>
</evidence>
<evidence type="ECO:0000259" key="7">
    <source>
        <dbReference type="PROSITE" id="PS50111"/>
    </source>
</evidence>
<keyword evidence="11" id="KW-1185">Reference proteome</keyword>
<dbReference type="InterPro" id="IPR004090">
    <property type="entry name" value="Chemotax_Me-accpt_rcpt"/>
</dbReference>
<dbReference type="Pfam" id="PF00015">
    <property type="entry name" value="MCPsignal"/>
    <property type="match status" value="1"/>
</dbReference>
<dbReference type="PANTHER" id="PTHR32089:SF112">
    <property type="entry name" value="LYSOZYME-LIKE PROTEIN-RELATED"/>
    <property type="match status" value="1"/>
</dbReference>
<evidence type="ECO:0000259" key="8">
    <source>
        <dbReference type="PROSITE" id="PS50192"/>
    </source>
</evidence>
<sequence length="738" mass="78323">MEYIGALYNLLEDVQQHGGISSNENVSGESLLSSKVNDINKDIGSIDLIDQKYGEYFDTGDKLERVKNDLQAIINGAPAGDSAQPHQVAIADINDLMTQVCNNSNLITDYQLDTYFLMDGLLNKTPALIAGLEQARAAGLAAAERKSVSDNAKTQIIGLANKIRSSYSDLTASNNSLFKYNSSLKPGLERYGADSQLQINRFLELLDANIINAGKIDIQPADFSAAAAKTIDTVFIQADAGESALNSLLQARIDKLVLKEYTAIGFAAAGIILAIYFFIALYISIKTTISSLVKASQSMAEGDLTTRIRLDAKDELRLVGNSFNKIAESFGRIFADIHISSITISKTLDAMSVSAGDMASGSKEMESRIISVNQAVKQINDSISGTAAISSDTSNYINMNSAALEDMFSSVQRLAASAEQISAAVDQVSAGAEQNSESISKISISTTEMSDSVNSVATAVREINVSLNEVSRNCERSIMITDNAGVRAGETRTIIARLNDSSRQIGKIIGIINDIAEQTKMLALNAAIEAAGAGEAGKGFAVVANEVKELAKQTAEATDEISQQIENMLENMSGAVGAVETISGVIEEITDITNTIASAVTQQSAATGEISKSVLLSAERVNVINREVSEVAENARQAAINIEETSKGLQDVAKSISELSSSASDASENTGRASEKVSLIARDAAEISREAGGIAANMQEISQSSIENADGANQASSSAHSLAEMARNMERQISEYKF</sequence>
<feature type="domain" description="Methyl-accepting transducer" evidence="7">
    <location>
        <begin position="410"/>
        <end position="653"/>
    </location>
</feature>
<dbReference type="SMART" id="SM00283">
    <property type="entry name" value="MA"/>
    <property type="match status" value="1"/>
</dbReference>
<dbReference type="SUPFAM" id="SSF58104">
    <property type="entry name" value="Methyl-accepting chemotaxis protein (MCP) signaling domain"/>
    <property type="match status" value="3"/>
</dbReference>
<dbReference type="Pfam" id="PF00672">
    <property type="entry name" value="HAMP"/>
    <property type="match status" value="1"/>
</dbReference>
<evidence type="ECO:0000256" key="1">
    <source>
        <dbReference type="ARBA" id="ARBA00004429"/>
    </source>
</evidence>
<evidence type="ECO:0000256" key="3">
    <source>
        <dbReference type="ARBA" id="ARBA00023224"/>
    </source>
</evidence>
<proteinExistence type="inferred from homology"/>
<name>A0A2L2X860_9FIRM</name>
<keyword evidence="2" id="KW-1003">Cell membrane</keyword>
<dbReference type="Gene3D" id="1.10.287.950">
    <property type="entry name" value="Methyl-accepting chemotaxis protein"/>
    <property type="match status" value="1"/>
</dbReference>
<dbReference type="InterPro" id="IPR003660">
    <property type="entry name" value="HAMP_dom"/>
</dbReference>
<dbReference type="InterPro" id="IPR000727">
    <property type="entry name" value="T_SNARE_dom"/>
</dbReference>
<dbReference type="PANTHER" id="PTHR32089">
    <property type="entry name" value="METHYL-ACCEPTING CHEMOTAXIS PROTEIN MCPB"/>
    <property type="match status" value="1"/>
</dbReference>
<gene>
    <name evidence="10" type="ORF">DCCM_0295</name>
</gene>
<keyword evidence="6" id="KW-1133">Transmembrane helix</keyword>
<comment type="similarity">
    <text evidence="4">Belongs to the methyl-accepting chemotaxis (MCP) protein family.</text>
</comment>
<evidence type="ECO:0000256" key="6">
    <source>
        <dbReference type="SAM" id="Phobius"/>
    </source>
</evidence>
<keyword evidence="6" id="KW-0812">Transmembrane</keyword>